<dbReference type="AlphaFoldDB" id="A0A4Q7APH8"/>
<gene>
    <name evidence="1" type="ORF">EXE25_19075</name>
</gene>
<organism evidence="1 2">
    <name type="scientific">Acinetobacter bouvetii</name>
    <dbReference type="NCBI Taxonomy" id="202951"/>
    <lineage>
        <taxon>Bacteria</taxon>
        <taxon>Pseudomonadati</taxon>
        <taxon>Pseudomonadota</taxon>
        <taxon>Gammaproteobacteria</taxon>
        <taxon>Moraxellales</taxon>
        <taxon>Moraxellaceae</taxon>
        <taxon>Acinetobacter</taxon>
    </lineage>
</organism>
<dbReference type="Proteomes" id="UP000293483">
    <property type="component" value="Unassembled WGS sequence"/>
</dbReference>
<protein>
    <recommendedName>
        <fullName evidence="3">Single-stranded DNA-binding protein</fullName>
    </recommendedName>
</protein>
<reference evidence="1 2" key="1">
    <citation type="submission" date="2019-02" db="EMBL/GenBank/DDBJ databases">
        <title>The Batch Genome Submission of Acinetobacter spp. strains.</title>
        <authorList>
            <person name="Qin J."/>
            <person name="Hu Y."/>
            <person name="Ye H."/>
            <person name="Wei L."/>
            <person name="Feng Y."/>
            <person name="Zong Z."/>
        </authorList>
    </citation>
    <scope>NUCLEOTIDE SEQUENCE [LARGE SCALE GENOMIC DNA]</scope>
    <source>
        <strain evidence="1 2">WCHABo060081</strain>
    </source>
</reference>
<evidence type="ECO:0000313" key="1">
    <source>
        <dbReference type="EMBL" id="RZG63600.1"/>
    </source>
</evidence>
<sequence>MHTSKVKILGAKAVDFKPSDGSGRHYDHVVLYCEVPMDLSQGTAIGNGCEAFNWQDSSNMVFLRKFSQKDFPIVADIDFDMVTSGKGVKYVVVDVRLPTPPAKQAGA</sequence>
<evidence type="ECO:0008006" key="3">
    <source>
        <dbReference type="Google" id="ProtNLM"/>
    </source>
</evidence>
<name>A0A4Q7APH8_9GAMM</name>
<evidence type="ECO:0000313" key="2">
    <source>
        <dbReference type="Proteomes" id="UP000293483"/>
    </source>
</evidence>
<dbReference type="RefSeq" id="WP_130148996.1">
    <property type="nucleotide sequence ID" value="NZ_SGSU01000047.1"/>
</dbReference>
<comment type="caution">
    <text evidence="1">The sequence shown here is derived from an EMBL/GenBank/DDBJ whole genome shotgun (WGS) entry which is preliminary data.</text>
</comment>
<dbReference type="EMBL" id="SGSU01000047">
    <property type="protein sequence ID" value="RZG63600.1"/>
    <property type="molecule type" value="Genomic_DNA"/>
</dbReference>
<accession>A0A4Q7APH8</accession>
<proteinExistence type="predicted"/>